<reference evidence="3 4" key="1">
    <citation type="journal article" date="2019" name="Int. J. Syst. Evol. Microbiol.">
        <title>Capsulimonas corticalis gen. nov., sp. nov., an aerobic capsulated bacterium, of a novel bacterial order, Capsulimonadales ord. nov., of the class Armatimonadia of the phylum Armatimonadetes.</title>
        <authorList>
            <person name="Li J."/>
            <person name="Kudo C."/>
            <person name="Tonouchi A."/>
        </authorList>
    </citation>
    <scope>NUCLEOTIDE SEQUENCE [LARGE SCALE GENOMIC DNA]</scope>
    <source>
        <strain evidence="3 4">AX-7</strain>
    </source>
</reference>
<dbReference type="InterPro" id="IPR000883">
    <property type="entry name" value="Cyt_C_Oxase_1"/>
</dbReference>
<dbReference type="GO" id="GO:0016020">
    <property type="term" value="C:membrane"/>
    <property type="evidence" value="ECO:0007669"/>
    <property type="project" value="InterPro"/>
</dbReference>
<evidence type="ECO:0000313" key="3">
    <source>
        <dbReference type="EMBL" id="BDI34084.1"/>
    </source>
</evidence>
<name>A0A402CW94_9BACT</name>
<evidence type="ECO:0000256" key="2">
    <source>
        <dbReference type="ARBA" id="ARBA00022982"/>
    </source>
</evidence>
<evidence type="ECO:0000256" key="1">
    <source>
        <dbReference type="ARBA" id="ARBA00022660"/>
    </source>
</evidence>
<evidence type="ECO:0000313" key="4">
    <source>
        <dbReference type="Proteomes" id="UP000287394"/>
    </source>
</evidence>
<dbReference type="InterPro" id="IPR023616">
    <property type="entry name" value="Cyt_c_oxase-like_su1_dom"/>
</dbReference>
<dbReference type="PROSITE" id="PS50855">
    <property type="entry name" value="COX1"/>
    <property type="match status" value="1"/>
</dbReference>
<accession>A0A402CW94</accession>
<protein>
    <submittedName>
        <fullName evidence="3">Cytochrome c oxidase, cbb3-type subunit I</fullName>
    </submittedName>
</protein>
<dbReference type="GO" id="GO:0009060">
    <property type="term" value="P:aerobic respiration"/>
    <property type="evidence" value="ECO:0007669"/>
    <property type="project" value="InterPro"/>
</dbReference>
<dbReference type="Gene3D" id="1.20.210.10">
    <property type="entry name" value="Cytochrome c oxidase-like, subunit I domain"/>
    <property type="match status" value="1"/>
</dbReference>
<dbReference type="PANTHER" id="PTHR10422:SF29">
    <property type="entry name" value="CYTOCHROME C OXIDASE SUBUNIT 1 HOMOLOG, BACTEROID"/>
    <property type="match status" value="1"/>
</dbReference>
<dbReference type="EMBL" id="AP025739">
    <property type="protein sequence ID" value="BDI34084.1"/>
    <property type="molecule type" value="Genomic_DNA"/>
</dbReference>
<organism evidence="3 4">
    <name type="scientific">Capsulimonas corticalis</name>
    <dbReference type="NCBI Taxonomy" id="2219043"/>
    <lineage>
        <taxon>Bacteria</taxon>
        <taxon>Bacillati</taxon>
        <taxon>Armatimonadota</taxon>
        <taxon>Armatimonadia</taxon>
        <taxon>Capsulimonadales</taxon>
        <taxon>Capsulimonadaceae</taxon>
        <taxon>Capsulimonas</taxon>
    </lineage>
</organism>
<proteinExistence type="predicted"/>
<dbReference type="AlphaFoldDB" id="A0A402CW94"/>
<dbReference type="Pfam" id="PF00115">
    <property type="entry name" value="COX1"/>
    <property type="match status" value="1"/>
</dbReference>
<dbReference type="KEGG" id="ccot:CCAX7_61350"/>
<dbReference type="SUPFAM" id="SSF81442">
    <property type="entry name" value="Cytochrome c oxidase subunit I-like"/>
    <property type="match status" value="1"/>
</dbReference>
<dbReference type="FunCoup" id="A0A402CW94">
    <property type="interactions" value="152"/>
</dbReference>
<dbReference type="RefSeq" id="WP_165864222.1">
    <property type="nucleotide sequence ID" value="NZ_AP025739.1"/>
</dbReference>
<dbReference type="GO" id="GO:0022904">
    <property type="term" value="P:respiratory electron transport chain"/>
    <property type="evidence" value="ECO:0007669"/>
    <property type="project" value="TreeGrafter"/>
</dbReference>
<keyword evidence="1" id="KW-0679">Respiratory chain</keyword>
<keyword evidence="4" id="KW-1185">Reference proteome</keyword>
<keyword evidence="1" id="KW-0813">Transport</keyword>
<dbReference type="GO" id="GO:0004129">
    <property type="term" value="F:cytochrome-c oxidase activity"/>
    <property type="evidence" value="ECO:0007669"/>
    <property type="project" value="InterPro"/>
</dbReference>
<keyword evidence="2" id="KW-0249">Electron transport</keyword>
<dbReference type="GO" id="GO:0015990">
    <property type="term" value="P:electron transport coupled proton transport"/>
    <property type="evidence" value="ECO:0007669"/>
    <property type="project" value="TreeGrafter"/>
</dbReference>
<dbReference type="Proteomes" id="UP000287394">
    <property type="component" value="Chromosome"/>
</dbReference>
<dbReference type="PANTHER" id="PTHR10422">
    <property type="entry name" value="CYTOCHROME C OXIDASE SUBUNIT 1"/>
    <property type="match status" value="1"/>
</dbReference>
<dbReference type="InterPro" id="IPR036927">
    <property type="entry name" value="Cyt_c_oxase-like_su1_sf"/>
</dbReference>
<gene>
    <name evidence="3" type="ORF">CCAX7_61350</name>
</gene>
<dbReference type="GO" id="GO:0020037">
    <property type="term" value="F:heme binding"/>
    <property type="evidence" value="ECO:0007669"/>
    <property type="project" value="InterPro"/>
</dbReference>
<sequence length="502" mass="56072">MPGRIFRFLRRWLDRPDSAALHGLISGSVWFVIGTTIGLIMSHELTLPDLFAGIPPLVFSRLRPAHVNMMLFGFLSTTFFGAWYYLTPRLCQTSLRGNRGANLLLFLWNITIAAGTIALLSGDTQGKEYSEYPWYIDWAVELLLIGNIAIIYRTIAARREARMYVSLWYIGGTVMWIAIMYAIGNVIWHPFTTTLANGQIQYSGSLTGLDDAVWNWFYGHNVFGLYITTGGIGIVYYLVPKLVKRPIYSHTMSLIGFWTIVLMYAPTGQHHLLQGPIPNWLKVYAIIGSVGLIVPVFTQSTNIFMTMRGAWGAMIENIPLRFVLTGSFFYLAVSIQGSIQSLMVVNRFVHFTQWVVAHAHLALLGGFGFLSSGAMLYMVPQISRRPLWSRNLADAQYWLMLLGLTGFFWSLTAAGLAQASSWIGEGQQVVKALDVVKPYFFLRSWFGGMIWVGALLQVANLYMTLRSPAPSAAIERAGSLKDLQEISPTGAAMMNAERGLAE</sequence>